<feature type="domain" description="Enoyl reductase (ER)" evidence="2">
    <location>
        <begin position="10"/>
        <end position="308"/>
    </location>
</feature>
<dbReference type="SUPFAM" id="SSF50129">
    <property type="entry name" value="GroES-like"/>
    <property type="match status" value="1"/>
</dbReference>
<evidence type="ECO:0000259" key="2">
    <source>
        <dbReference type="SMART" id="SM00829"/>
    </source>
</evidence>
<dbReference type="CDD" id="cd05289">
    <property type="entry name" value="MDR_like_2"/>
    <property type="match status" value="1"/>
</dbReference>
<keyword evidence="1" id="KW-0521">NADP</keyword>
<evidence type="ECO:0000256" key="1">
    <source>
        <dbReference type="ARBA" id="ARBA00022857"/>
    </source>
</evidence>
<dbReference type="AlphaFoldDB" id="A0AAV3SE84"/>
<keyword evidence="5" id="KW-1185">Reference proteome</keyword>
<dbReference type="KEGG" id="hdo:MUK72_13690"/>
<dbReference type="PANTHER" id="PTHR44154:SF1">
    <property type="entry name" value="QUINONE OXIDOREDUCTASE"/>
    <property type="match status" value="1"/>
</dbReference>
<reference evidence="3" key="1">
    <citation type="journal article" date="2014" name="Int. J. Syst. Evol. Microbiol.">
        <title>Complete genome sequence of Corynebacterium casei LMG S-19264T (=DSM 44701T), isolated from a smear-ripened cheese.</title>
        <authorList>
            <consortium name="US DOE Joint Genome Institute (JGI-PGF)"/>
            <person name="Walter F."/>
            <person name="Albersmeier A."/>
            <person name="Kalinowski J."/>
            <person name="Ruckert C."/>
        </authorList>
    </citation>
    <scope>NUCLEOTIDE SEQUENCE</scope>
    <source>
        <strain evidence="3">JCM 12289</strain>
    </source>
</reference>
<evidence type="ECO:0000313" key="6">
    <source>
        <dbReference type="Proteomes" id="UP001500962"/>
    </source>
</evidence>
<gene>
    <name evidence="3" type="ORF">GCM10008985_09800</name>
    <name evidence="4" type="ORF">MUK72_13690</name>
</gene>
<evidence type="ECO:0000313" key="3">
    <source>
        <dbReference type="EMBL" id="GAA0455936.1"/>
    </source>
</evidence>
<evidence type="ECO:0000313" key="4">
    <source>
        <dbReference type="EMBL" id="UOO95007.1"/>
    </source>
</evidence>
<dbReference type="PANTHER" id="PTHR44154">
    <property type="entry name" value="QUINONE OXIDOREDUCTASE"/>
    <property type="match status" value="1"/>
</dbReference>
<dbReference type="EMBL" id="BAAADN010000018">
    <property type="protein sequence ID" value="GAA0455936.1"/>
    <property type="molecule type" value="Genomic_DNA"/>
</dbReference>
<dbReference type="GO" id="GO:0043168">
    <property type="term" value="F:anion binding"/>
    <property type="evidence" value="ECO:0007669"/>
    <property type="project" value="UniProtKB-ARBA"/>
</dbReference>
<dbReference type="InterPro" id="IPR011032">
    <property type="entry name" value="GroES-like_sf"/>
</dbReference>
<protein>
    <submittedName>
        <fullName evidence="3">NADP-dependent oxidoreductase</fullName>
    </submittedName>
</protein>
<sequence length="310" mass="32735">MRAARIHEFGPPDVLSYERMPRPEPHDDEVLVHVRAAGVNPVDCRLRRGVTTQMLADDPFPLVLGMDVAGVVEEIGTAVTDFERGDAVFGVNGFPDFGGYAEYATTSTDQLAPMPDALTFTEAAGVPVVARTAWQALFEYADCTAGDRVLIHGAAGGVGHMAVQLATSTGAEVVATASGYSERYLRELGVDEFVNYREAAFESVVDPVDIVVDTVGGETQRRSVDALADGGVLVSVVGAPSDPIADGRDIAVRAVSGRSEQPALLATIGEAIDDGTLHPTVSTEVPLSEAARAHEIVETEHVRGKLVLDV</sequence>
<proteinExistence type="predicted"/>
<dbReference type="Pfam" id="PF13602">
    <property type="entry name" value="ADH_zinc_N_2"/>
    <property type="match status" value="1"/>
</dbReference>
<accession>A0AAV3SE84</accession>
<dbReference type="GeneID" id="71762920"/>
<dbReference type="GO" id="GO:0016616">
    <property type="term" value="F:oxidoreductase activity, acting on the CH-OH group of donors, NAD or NADP as acceptor"/>
    <property type="evidence" value="ECO:0007669"/>
    <property type="project" value="UniProtKB-ARBA"/>
</dbReference>
<dbReference type="Pfam" id="PF08240">
    <property type="entry name" value="ADH_N"/>
    <property type="match status" value="1"/>
</dbReference>
<dbReference type="InterPro" id="IPR036291">
    <property type="entry name" value="NAD(P)-bd_dom_sf"/>
</dbReference>
<dbReference type="Proteomes" id="UP000830542">
    <property type="component" value="Chromosome"/>
</dbReference>
<dbReference type="Gene3D" id="3.40.50.720">
    <property type="entry name" value="NAD(P)-binding Rossmann-like Domain"/>
    <property type="match status" value="1"/>
</dbReference>
<name>A0AAV3SE84_HALDO</name>
<dbReference type="RefSeq" id="WP_244702115.1">
    <property type="nucleotide sequence ID" value="NZ_BAAADN010000018.1"/>
</dbReference>
<dbReference type="InterPro" id="IPR020843">
    <property type="entry name" value="ER"/>
</dbReference>
<dbReference type="InterPro" id="IPR051603">
    <property type="entry name" value="Zinc-ADH_QOR/CCCR"/>
</dbReference>
<dbReference type="InterPro" id="IPR013154">
    <property type="entry name" value="ADH-like_N"/>
</dbReference>
<reference evidence="4" key="2">
    <citation type="submission" date="2022-04" db="EMBL/GenBank/DDBJ databases">
        <title>Sequencing and genomic assembly of Halococcus dombrowskii.</title>
        <authorList>
            <person name="Lim S.W."/>
            <person name="MacLea K.S."/>
        </authorList>
    </citation>
    <scope>NUCLEOTIDE SEQUENCE</scope>
    <source>
        <strain evidence="4">H4</strain>
    </source>
</reference>
<dbReference type="Gene3D" id="3.90.180.10">
    <property type="entry name" value="Medium-chain alcohol dehydrogenases, catalytic domain"/>
    <property type="match status" value="1"/>
</dbReference>
<dbReference type="SUPFAM" id="SSF51735">
    <property type="entry name" value="NAD(P)-binding Rossmann-fold domains"/>
    <property type="match status" value="1"/>
</dbReference>
<dbReference type="SMART" id="SM00829">
    <property type="entry name" value="PKS_ER"/>
    <property type="match status" value="1"/>
</dbReference>
<dbReference type="GO" id="GO:0044281">
    <property type="term" value="P:small molecule metabolic process"/>
    <property type="evidence" value="ECO:0007669"/>
    <property type="project" value="UniProtKB-ARBA"/>
</dbReference>
<reference evidence="3" key="3">
    <citation type="submission" date="2023-12" db="EMBL/GenBank/DDBJ databases">
        <authorList>
            <person name="Sun Q."/>
            <person name="Inoue M."/>
        </authorList>
    </citation>
    <scope>NUCLEOTIDE SEQUENCE</scope>
    <source>
        <strain evidence="3">JCM 12289</strain>
    </source>
</reference>
<dbReference type="Proteomes" id="UP001500962">
    <property type="component" value="Unassembled WGS sequence"/>
</dbReference>
<dbReference type="EMBL" id="CP095005">
    <property type="protein sequence ID" value="UOO95007.1"/>
    <property type="molecule type" value="Genomic_DNA"/>
</dbReference>
<dbReference type="GO" id="GO:0030554">
    <property type="term" value="F:adenyl nucleotide binding"/>
    <property type="evidence" value="ECO:0007669"/>
    <property type="project" value="UniProtKB-ARBA"/>
</dbReference>
<organism evidence="3 6">
    <name type="scientific">Halococcus dombrowskii</name>
    <dbReference type="NCBI Taxonomy" id="179637"/>
    <lineage>
        <taxon>Archaea</taxon>
        <taxon>Methanobacteriati</taxon>
        <taxon>Methanobacteriota</taxon>
        <taxon>Stenosarchaea group</taxon>
        <taxon>Halobacteria</taxon>
        <taxon>Halobacteriales</taxon>
        <taxon>Halococcaceae</taxon>
        <taxon>Halococcus</taxon>
    </lineage>
</organism>
<evidence type="ECO:0000313" key="5">
    <source>
        <dbReference type="Proteomes" id="UP000830542"/>
    </source>
</evidence>